<protein>
    <recommendedName>
        <fullName evidence="5">Pyridoxamine 5'-phosphate oxidase</fullName>
        <ecNumber evidence="5">1.4.3.5</ecNumber>
    </recommendedName>
</protein>
<dbReference type="InterPro" id="IPR012349">
    <property type="entry name" value="Split_barrel_FMN-bd"/>
</dbReference>
<organism evidence="9 10">
    <name type="scientific">Bacteriovorax stolpii</name>
    <name type="common">Bdellovibrio stolpii</name>
    <dbReference type="NCBI Taxonomy" id="960"/>
    <lineage>
        <taxon>Bacteria</taxon>
        <taxon>Pseudomonadati</taxon>
        <taxon>Bdellovibrionota</taxon>
        <taxon>Bacteriovoracia</taxon>
        <taxon>Bacteriovoracales</taxon>
        <taxon>Bacteriovoracaceae</taxon>
        <taxon>Bacteriovorax</taxon>
    </lineage>
</organism>
<evidence type="ECO:0000259" key="8">
    <source>
        <dbReference type="Pfam" id="PF10590"/>
    </source>
</evidence>
<dbReference type="Pfam" id="PF01243">
    <property type="entry name" value="PNPOx_N"/>
    <property type="match status" value="1"/>
</dbReference>
<feature type="binding site" evidence="6">
    <location>
        <position position="93"/>
    </location>
    <ligand>
        <name>FMN</name>
        <dbReference type="ChEBI" id="CHEBI:58210"/>
    </ligand>
</feature>
<dbReference type="PANTHER" id="PTHR10851">
    <property type="entry name" value="PYRIDOXINE-5-PHOSPHATE OXIDASE"/>
    <property type="match status" value="1"/>
</dbReference>
<feature type="domain" description="Pyridoxine 5'-phosphate oxidase dimerisation C-terminal" evidence="8">
    <location>
        <begin position="160"/>
        <end position="200"/>
    </location>
</feature>
<dbReference type="GO" id="GO:0004733">
    <property type="term" value="F:pyridoxamine phosphate oxidase activity"/>
    <property type="evidence" value="ECO:0007669"/>
    <property type="project" value="UniProtKB-UniRule"/>
</dbReference>
<evidence type="ECO:0000256" key="2">
    <source>
        <dbReference type="ARBA" id="ARBA00022630"/>
    </source>
</evidence>
<dbReference type="EC" id="1.4.3.5" evidence="5"/>
<evidence type="ECO:0000313" key="9">
    <source>
        <dbReference type="EMBL" id="AUN97594.1"/>
    </source>
</evidence>
<feature type="binding site" evidence="6">
    <location>
        <position position="71"/>
    </location>
    <ligand>
        <name>FMN</name>
        <dbReference type="ChEBI" id="CHEBI:58210"/>
    </ligand>
</feature>
<dbReference type="RefSeq" id="WP_102242889.1">
    <property type="nucleotide sequence ID" value="NZ_CP025704.1"/>
</dbReference>
<feature type="binding site" evidence="6">
    <location>
        <begin position="128"/>
        <end position="129"/>
    </location>
    <ligand>
        <name>FMN</name>
        <dbReference type="ChEBI" id="CHEBI:58210"/>
    </ligand>
</feature>
<dbReference type="Gene3D" id="2.30.110.10">
    <property type="entry name" value="Electron Transport, Fmn-binding Protein, Chain A"/>
    <property type="match status" value="1"/>
</dbReference>
<dbReference type="Pfam" id="PF10590">
    <property type="entry name" value="PNP_phzG_C"/>
    <property type="match status" value="1"/>
</dbReference>
<dbReference type="Proteomes" id="UP000235584">
    <property type="component" value="Chromosome"/>
</dbReference>
<dbReference type="OrthoDB" id="5295386at2"/>
<evidence type="ECO:0000313" key="10">
    <source>
        <dbReference type="Proteomes" id="UP000235584"/>
    </source>
</evidence>
<feature type="binding site" evidence="6">
    <location>
        <begin position="49"/>
        <end position="54"/>
    </location>
    <ligand>
        <name>FMN</name>
        <dbReference type="ChEBI" id="CHEBI:58210"/>
    </ligand>
</feature>
<keyword evidence="4" id="KW-0560">Oxidoreductase</keyword>
<accession>A0A2K9NS61</accession>
<dbReference type="InterPro" id="IPR011576">
    <property type="entry name" value="Pyridox_Oxase_N"/>
</dbReference>
<evidence type="ECO:0000259" key="7">
    <source>
        <dbReference type="Pfam" id="PF01243"/>
    </source>
</evidence>
<evidence type="ECO:0000256" key="5">
    <source>
        <dbReference type="NCBIfam" id="TIGR00558"/>
    </source>
</evidence>
<sequence length="200" mass="23526">MDNLINYYLNKDPLESFSSWYNDAKKVEQNPEAMTLSTVDTFHGRPDSRTVLFKGLSEGKLTFYTNYKSTKGRELEANNEACLLFYWHVSKRQVRIQGTVKKMDEASSRRYFQSRDRQSQLASYISEQSAPIADKDALMKKLEEATKAFDGKDIPLPATWGGFYFEPYEFEFFVYGDYRINDRFLFTKQNNDWMITRLQP</sequence>
<dbReference type="PANTHER" id="PTHR10851:SF0">
    <property type="entry name" value="PYRIDOXINE-5'-PHOSPHATE OXIDASE"/>
    <property type="match status" value="1"/>
</dbReference>
<dbReference type="GO" id="GO:0010181">
    <property type="term" value="F:FMN binding"/>
    <property type="evidence" value="ECO:0007669"/>
    <property type="project" value="UniProtKB-UniRule"/>
</dbReference>
<proteinExistence type="inferred from homology"/>
<evidence type="ECO:0000256" key="1">
    <source>
        <dbReference type="ARBA" id="ARBA00007301"/>
    </source>
</evidence>
<evidence type="ECO:0000256" key="6">
    <source>
        <dbReference type="PIRSR" id="PIRSR000190-2"/>
    </source>
</evidence>
<dbReference type="GO" id="GO:0008615">
    <property type="term" value="P:pyridoxine biosynthetic process"/>
    <property type="evidence" value="ECO:0007669"/>
    <property type="project" value="UniProtKB-UniRule"/>
</dbReference>
<dbReference type="EMBL" id="CP025704">
    <property type="protein sequence ID" value="AUN97594.1"/>
    <property type="molecule type" value="Genomic_DNA"/>
</dbReference>
<comment type="similarity">
    <text evidence="1">Belongs to the pyridoxamine 5'-phosphate oxidase family.</text>
</comment>
<dbReference type="NCBIfam" id="TIGR00558">
    <property type="entry name" value="pdxH"/>
    <property type="match status" value="1"/>
</dbReference>
<keyword evidence="2" id="KW-0285">Flavoprotein</keyword>
<dbReference type="PIRSF" id="PIRSF000190">
    <property type="entry name" value="Pyd_amn-ph_oxd"/>
    <property type="match status" value="1"/>
</dbReference>
<feature type="domain" description="Pyridoxamine 5'-phosphate oxidase N-terminal" evidence="7">
    <location>
        <begin position="26"/>
        <end position="145"/>
    </location>
</feature>
<keyword evidence="10" id="KW-1185">Reference proteome</keyword>
<dbReference type="KEGG" id="bsto:C0V70_05595"/>
<gene>
    <name evidence="9" type="primary">pdxH</name>
    <name evidence="9" type="ORF">C0V70_05595</name>
</gene>
<dbReference type="InterPro" id="IPR000659">
    <property type="entry name" value="Pyridox_Oxase"/>
</dbReference>
<evidence type="ECO:0000256" key="4">
    <source>
        <dbReference type="ARBA" id="ARBA00023002"/>
    </source>
</evidence>
<dbReference type="SUPFAM" id="SSF50475">
    <property type="entry name" value="FMN-binding split barrel"/>
    <property type="match status" value="1"/>
</dbReference>
<keyword evidence="3 6" id="KW-0288">FMN</keyword>
<evidence type="ECO:0000256" key="3">
    <source>
        <dbReference type="ARBA" id="ARBA00022643"/>
    </source>
</evidence>
<reference evidence="9 10" key="1">
    <citation type="submission" date="2018-01" db="EMBL/GenBank/DDBJ databases">
        <title>Complete genome sequence of Bacteriovorax stolpii DSM12778.</title>
        <authorList>
            <person name="Tang B."/>
            <person name="Chang J."/>
        </authorList>
    </citation>
    <scope>NUCLEOTIDE SEQUENCE [LARGE SCALE GENOMIC DNA]</scope>
    <source>
        <strain evidence="9 10">DSM 12778</strain>
    </source>
</reference>
<dbReference type="AlphaFoldDB" id="A0A2K9NS61"/>
<dbReference type="NCBIfam" id="NF004231">
    <property type="entry name" value="PRK05679.1"/>
    <property type="match status" value="1"/>
</dbReference>
<feature type="binding site" evidence="6">
    <location>
        <position position="183"/>
    </location>
    <ligand>
        <name>FMN</name>
        <dbReference type="ChEBI" id="CHEBI:58210"/>
    </ligand>
</feature>
<comment type="cofactor">
    <cofactor evidence="6">
        <name>FMN</name>
        <dbReference type="ChEBI" id="CHEBI:58210"/>
    </cofactor>
    <text evidence="6">Binds 1 FMN per subunit.</text>
</comment>
<dbReference type="InterPro" id="IPR019576">
    <property type="entry name" value="Pyridoxamine_oxidase_dimer_C"/>
</dbReference>
<name>A0A2K9NS61_BACTC</name>
<feature type="binding site" evidence="6">
    <location>
        <begin position="64"/>
        <end position="65"/>
    </location>
    <ligand>
        <name>FMN</name>
        <dbReference type="ChEBI" id="CHEBI:58210"/>
    </ligand>
</feature>